<sequence>KVEVQPISELRGNRSLYNNHSFSHSTKAPKNSLQPAVNPNRRRNSQIVFIDSDEDTKDIDKSVKQKLGSVQKQVAHRSNSSVTISDGNREGRSSFLVFKVSKTLPSEKENSFPNNVNYPSELSSSNEQFGILDKKDFDENGTLDNAQCYPNSVNTLTRTKTFDNMGQHADNTVLYDEVRKDRKAISSIVRSRHESALSSNSSILEAHQDAIYAERTKGTINKEAQAGVQKYVLANAQTSQPVTSPNVLDSRSKAGTNQSTPALGDVVMPTKPVHLINKIGSLRPNILNKAKERHSRPVKGEELTSGPINYTLCYSNKDALHCDNQMLNRNTTPMTVYQKVPSQQNTGFFVIYNHPPPSSTKVSNGLVCFHDLHSTIRDKDMDQRNSKFIYNETLVSSSGFLQRDRNVSENFGSIEDVARETVGTNCERTTPTFNNYMKQLGLGKKTGFRSILSPRHIFSKQS</sequence>
<accession>A0A448X2B9</accession>
<feature type="compositionally biased region" description="Polar residues" evidence="1">
    <location>
        <begin position="241"/>
        <end position="261"/>
    </location>
</feature>
<dbReference type="EMBL" id="CAAALY010078976">
    <property type="protein sequence ID" value="VEL26243.1"/>
    <property type="molecule type" value="Genomic_DNA"/>
</dbReference>
<organism evidence="2 3">
    <name type="scientific">Protopolystoma xenopodis</name>
    <dbReference type="NCBI Taxonomy" id="117903"/>
    <lineage>
        <taxon>Eukaryota</taxon>
        <taxon>Metazoa</taxon>
        <taxon>Spiralia</taxon>
        <taxon>Lophotrochozoa</taxon>
        <taxon>Platyhelminthes</taxon>
        <taxon>Monogenea</taxon>
        <taxon>Polyopisthocotylea</taxon>
        <taxon>Polystomatidea</taxon>
        <taxon>Polystomatidae</taxon>
        <taxon>Protopolystoma</taxon>
    </lineage>
</organism>
<feature type="region of interest" description="Disordered" evidence="1">
    <location>
        <begin position="1"/>
        <end position="53"/>
    </location>
</feature>
<feature type="region of interest" description="Disordered" evidence="1">
    <location>
        <begin position="241"/>
        <end position="265"/>
    </location>
</feature>
<evidence type="ECO:0000313" key="2">
    <source>
        <dbReference type="EMBL" id="VEL26243.1"/>
    </source>
</evidence>
<keyword evidence="3" id="KW-1185">Reference proteome</keyword>
<proteinExistence type="predicted"/>
<dbReference type="Proteomes" id="UP000784294">
    <property type="component" value="Unassembled WGS sequence"/>
</dbReference>
<name>A0A448X2B9_9PLAT</name>
<evidence type="ECO:0000313" key="3">
    <source>
        <dbReference type="Proteomes" id="UP000784294"/>
    </source>
</evidence>
<protein>
    <submittedName>
        <fullName evidence="2">Uncharacterized protein</fullName>
    </submittedName>
</protein>
<reference evidence="2" key="1">
    <citation type="submission" date="2018-11" db="EMBL/GenBank/DDBJ databases">
        <authorList>
            <consortium name="Pathogen Informatics"/>
        </authorList>
    </citation>
    <scope>NUCLEOTIDE SEQUENCE</scope>
</reference>
<feature type="compositionally biased region" description="Polar residues" evidence="1">
    <location>
        <begin position="15"/>
        <end position="37"/>
    </location>
</feature>
<comment type="caution">
    <text evidence="2">The sequence shown here is derived from an EMBL/GenBank/DDBJ whole genome shotgun (WGS) entry which is preliminary data.</text>
</comment>
<feature type="non-terminal residue" evidence="2">
    <location>
        <position position="1"/>
    </location>
</feature>
<evidence type="ECO:0000256" key="1">
    <source>
        <dbReference type="SAM" id="MobiDB-lite"/>
    </source>
</evidence>
<dbReference type="AlphaFoldDB" id="A0A448X2B9"/>
<gene>
    <name evidence="2" type="ORF">PXEA_LOCUS19683</name>
</gene>